<sequence length="90" mass="10387">MVEVWAAYIPRFFAEHTDFYEGVQFALEGLNSSEKDELLTFIRSTLNQNQTNQYLIDLWFKSGASDALVSDQMKVVYEVLLQAIETSIEE</sequence>
<gene>
    <name evidence="1" type="ORF">Q8W30_14740</name>
</gene>
<comment type="caution">
    <text evidence="1">The sequence shown here is derived from an EMBL/GenBank/DDBJ whole genome shotgun (WGS) entry which is preliminary data.</text>
</comment>
<dbReference type="Proteomes" id="UP001177341">
    <property type="component" value="Unassembled WGS sequence"/>
</dbReference>
<proteinExistence type="predicted"/>
<evidence type="ECO:0000313" key="1">
    <source>
        <dbReference type="EMBL" id="MDP2523830.1"/>
    </source>
</evidence>
<evidence type="ECO:0008006" key="3">
    <source>
        <dbReference type="Google" id="ProtNLM"/>
    </source>
</evidence>
<protein>
    <recommendedName>
        <fullName evidence="3">CdiI immunity protein domain-containing protein</fullName>
    </recommendedName>
</protein>
<dbReference type="EMBL" id="JAUYVO010000010">
    <property type="protein sequence ID" value="MDP2523830.1"/>
    <property type="molecule type" value="Genomic_DNA"/>
</dbReference>
<dbReference type="RefSeq" id="WP_305451045.1">
    <property type="nucleotide sequence ID" value="NZ_JAUYVO010000010.1"/>
</dbReference>
<reference evidence="1" key="1">
    <citation type="submission" date="2023-07" db="EMBL/GenBank/DDBJ databases">
        <title>Genome content predicts the carbon catabolic preferences of heterotrophic bacteria.</title>
        <authorList>
            <person name="Gralka M."/>
        </authorList>
    </citation>
    <scope>NUCLEOTIDE SEQUENCE</scope>
    <source>
        <strain evidence="1">5G01</strain>
    </source>
</reference>
<accession>A0ABT9EXS3</accession>
<name>A0ABT9EXS3_9GAMM</name>
<evidence type="ECO:0000313" key="2">
    <source>
        <dbReference type="Proteomes" id="UP001177341"/>
    </source>
</evidence>
<organism evidence="1 2">
    <name type="scientific">Neptunomonas phycophila</name>
    <dbReference type="NCBI Taxonomy" id="1572645"/>
    <lineage>
        <taxon>Bacteria</taxon>
        <taxon>Pseudomonadati</taxon>
        <taxon>Pseudomonadota</taxon>
        <taxon>Gammaproteobacteria</taxon>
        <taxon>Oceanospirillales</taxon>
        <taxon>Oceanospirillaceae</taxon>
        <taxon>Neptunomonas</taxon>
    </lineage>
</organism>
<keyword evidence="2" id="KW-1185">Reference proteome</keyword>